<protein>
    <submittedName>
        <fullName evidence="1">Uncharacterized protein</fullName>
    </submittedName>
</protein>
<dbReference type="EMBL" id="JABFAE010000013">
    <property type="protein sequence ID" value="MBA0844251.1"/>
    <property type="molecule type" value="Genomic_DNA"/>
</dbReference>
<reference evidence="1 2" key="1">
    <citation type="journal article" date="2019" name="Genome Biol. Evol.">
        <title>Insights into the evolution of the New World diploid cottons (Gossypium, subgenus Houzingenia) based on genome sequencing.</title>
        <authorList>
            <person name="Grover C.E."/>
            <person name="Arick M.A. 2nd"/>
            <person name="Thrash A."/>
            <person name="Conover J.L."/>
            <person name="Sanders W.S."/>
            <person name="Peterson D.G."/>
            <person name="Frelichowski J.E."/>
            <person name="Scheffler J.A."/>
            <person name="Scheffler B.E."/>
            <person name="Wendel J.F."/>
        </authorList>
    </citation>
    <scope>NUCLEOTIDE SEQUENCE [LARGE SCALE GENOMIC DNA]</scope>
    <source>
        <strain evidence="1">6</strain>
        <tissue evidence="1">Leaf</tissue>
    </source>
</reference>
<evidence type="ECO:0000313" key="1">
    <source>
        <dbReference type="EMBL" id="MBA0844251.1"/>
    </source>
</evidence>
<accession>A0A7J9KCY8</accession>
<proteinExistence type="predicted"/>
<organism evidence="1 2">
    <name type="scientific">Gossypium armourianum</name>
    <dbReference type="NCBI Taxonomy" id="34283"/>
    <lineage>
        <taxon>Eukaryota</taxon>
        <taxon>Viridiplantae</taxon>
        <taxon>Streptophyta</taxon>
        <taxon>Embryophyta</taxon>
        <taxon>Tracheophyta</taxon>
        <taxon>Spermatophyta</taxon>
        <taxon>Magnoliopsida</taxon>
        <taxon>eudicotyledons</taxon>
        <taxon>Gunneridae</taxon>
        <taxon>Pentapetalae</taxon>
        <taxon>rosids</taxon>
        <taxon>malvids</taxon>
        <taxon>Malvales</taxon>
        <taxon>Malvaceae</taxon>
        <taxon>Malvoideae</taxon>
        <taxon>Gossypium</taxon>
    </lineage>
</organism>
<dbReference type="AlphaFoldDB" id="A0A7J9KCY8"/>
<name>A0A7J9KCY8_9ROSI</name>
<gene>
    <name evidence="1" type="ORF">Goarm_001359</name>
</gene>
<sequence length="46" mass="5193">MRKRDWTRKWKRSTGTPCAAHAERTMLRMSSGFAATYVKSGSMANA</sequence>
<keyword evidence="2" id="KW-1185">Reference proteome</keyword>
<dbReference type="Proteomes" id="UP000593575">
    <property type="component" value="Unassembled WGS sequence"/>
</dbReference>
<evidence type="ECO:0000313" key="2">
    <source>
        <dbReference type="Proteomes" id="UP000593575"/>
    </source>
</evidence>
<comment type="caution">
    <text evidence="1">The sequence shown here is derived from an EMBL/GenBank/DDBJ whole genome shotgun (WGS) entry which is preliminary data.</text>
</comment>